<evidence type="ECO:0000256" key="2">
    <source>
        <dbReference type="ARBA" id="ARBA00023157"/>
    </source>
</evidence>
<dbReference type="EMBL" id="CANTFM010000582">
    <property type="protein sequence ID" value="CAI5725659.1"/>
    <property type="molecule type" value="Genomic_DNA"/>
</dbReference>
<comment type="caution">
    <text evidence="3">The sequence shown here is derived from an EMBL/GenBank/DDBJ whole genome shotgun (WGS) entry which is preliminary data.</text>
</comment>
<keyword evidence="2" id="KW-1015">Disulfide bond</keyword>
<organism evidence="3 4">
    <name type="scientific">Peronospora destructor</name>
    <dbReference type="NCBI Taxonomy" id="86335"/>
    <lineage>
        <taxon>Eukaryota</taxon>
        <taxon>Sar</taxon>
        <taxon>Stramenopiles</taxon>
        <taxon>Oomycota</taxon>
        <taxon>Peronosporomycetes</taxon>
        <taxon>Peronosporales</taxon>
        <taxon>Peronosporaceae</taxon>
        <taxon>Peronospora</taxon>
    </lineage>
</organism>
<reference evidence="3" key="1">
    <citation type="submission" date="2022-12" db="EMBL/GenBank/DDBJ databases">
        <authorList>
            <person name="Webb A."/>
        </authorList>
    </citation>
    <scope>NUCLEOTIDE SEQUENCE</scope>
    <source>
        <strain evidence="3">Pd1</strain>
    </source>
</reference>
<dbReference type="AlphaFoldDB" id="A0AAV0TQ68"/>
<comment type="similarity">
    <text evidence="1">Belongs to the TRIAP1/MDM35 family.</text>
</comment>
<proteinExistence type="inferred from homology"/>
<dbReference type="InterPro" id="IPR007918">
    <property type="entry name" value="MDM35_apoptosis"/>
</dbReference>
<keyword evidence="4" id="KW-1185">Reference proteome</keyword>
<evidence type="ECO:0000256" key="1">
    <source>
        <dbReference type="ARBA" id="ARBA00006196"/>
    </source>
</evidence>
<dbReference type="Proteomes" id="UP001162029">
    <property type="component" value="Unassembled WGS sequence"/>
</dbReference>
<accession>A0AAV0TQ68</accession>
<evidence type="ECO:0000313" key="3">
    <source>
        <dbReference type="EMBL" id="CAI5725659.1"/>
    </source>
</evidence>
<gene>
    <name evidence="3" type="ORF">PDE001_LOCUS3403</name>
</gene>
<name>A0AAV0TQ68_9STRA</name>
<protein>
    <submittedName>
        <fullName evidence="3">Uncharacterized protein</fullName>
    </submittedName>
</protein>
<evidence type="ECO:0000313" key="4">
    <source>
        <dbReference type="Proteomes" id="UP001162029"/>
    </source>
</evidence>
<dbReference type="Pfam" id="PF05254">
    <property type="entry name" value="UPF0203"/>
    <property type="match status" value="1"/>
</dbReference>
<sequence length="89" mass="10668">MRMADQETKEEPGCWQKKAAYEQCFDKWYTDVFLQQKAQGKLGCQKEYEAYKCCYMNELHKNKTVMESIKSVMQPEVKKRFETQTAEHQ</sequence>